<keyword evidence="2 4" id="KW-0863">Zinc-finger</keyword>
<keyword evidence="11" id="KW-1185">Reference proteome</keyword>
<feature type="compositionally biased region" description="Polar residues" evidence="5">
    <location>
        <begin position="674"/>
        <end position="685"/>
    </location>
</feature>
<feature type="compositionally biased region" description="Acidic residues" evidence="5">
    <location>
        <begin position="1131"/>
        <end position="1140"/>
    </location>
</feature>
<evidence type="ECO:0000256" key="1">
    <source>
        <dbReference type="ARBA" id="ARBA00022723"/>
    </source>
</evidence>
<gene>
    <name evidence="10" type="ORF">C3L33_20778</name>
</gene>
<feature type="compositionally biased region" description="Basic and acidic residues" evidence="5">
    <location>
        <begin position="1408"/>
        <end position="1420"/>
    </location>
</feature>
<dbReference type="InterPro" id="IPR011011">
    <property type="entry name" value="Znf_FYVE_PHD"/>
</dbReference>
<dbReference type="InterPro" id="IPR000571">
    <property type="entry name" value="Znf_CCCH"/>
</dbReference>
<feature type="region of interest" description="Disordered" evidence="5">
    <location>
        <begin position="90"/>
        <end position="118"/>
    </location>
</feature>
<feature type="domain" description="Plus3" evidence="8">
    <location>
        <begin position="864"/>
        <end position="997"/>
    </location>
</feature>
<dbReference type="PANTHER" id="PTHR46695">
    <property type="entry name" value="ZINC FINGER CCCH DOMAIN-CONTAINING PROTEIN 44-RELATED"/>
    <property type="match status" value="1"/>
</dbReference>
<dbReference type="PROSITE" id="PS51925">
    <property type="entry name" value="SWIB_MDM2"/>
    <property type="match status" value="1"/>
</dbReference>
<evidence type="ECO:0000259" key="8">
    <source>
        <dbReference type="PROSITE" id="PS51360"/>
    </source>
</evidence>
<dbReference type="FunFam" id="1.10.245.10:FF:000003">
    <property type="entry name" value="Zinc finger CCCH domain-containing protein 19"/>
    <property type="match status" value="1"/>
</dbReference>
<feature type="domain" description="DM2" evidence="9">
    <location>
        <begin position="722"/>
        <end position="805"/>
    </location>
</feature>
<dbReference type="InterPro" id="IPR004343">
    <property type="entry name" value="Plus-3_dom"/>
</dbReference>
<feature type="domain" description="C3H1-type" evidence="6">
    <location>
        <begin position="1845"/>
        <end position="1870"/>
    </location>
</feature>
<feature type="compositionally biased region" description="Polar residues" evidence="5">
    <location>
        <begin position="1554"/>
        <end position="1572"/>
    </location>
</feature>
<evidence type="ECO:0000256" key="4">
    <source>
        <dbReference type="PROSITE-ProRule" id="PRU00723"/>
    </source>
</evidence>
<dbReference type="Gene3D" id="3.30.40.10">
    <property type="entry name" value="Zinc/RING finger domain, C3HC4 (zinc finger)"/>
    <property type="match status" value="1"/>
</dbReference>
<dbReference type="InterPro" id="IPR035445">
    <property type="entry name" value="GYF-like_dom_sf"/>
</dbReference>
<feature type="compositionally biased region" description="Polar residues" evidence="5">
    <location>
        <begin position="1421"/>
        <end position="1459"/>
    </location>
</feature>
<name>A0A6A4KWX7_9ERIC</name>
<dbReference type="InterPro" id="IPR036128">
    <property type="entry name" value="Plus3-like_sf"/>
</dbReference>
<feature type="region of interest" description="Disordered" evidence="5">
    <location>
        <begin position="1726"/>
        <end position="1843"/>
    </location>
</feature>
<evidence type="ECO:0000313" key="10">
    <source>
        <dbReference type="EMBL" id="KAE9447258.1"/>
    </source>
</evidence>
<feature type="region of interest" description="Disordered" evidence="5">
    <location>
        <begin position="360"/>
        <end position="465"/>
    </location>
</feature>
<dbReference type="CDD" id="cd00072">
    <property type="entry name" value="GYF"/>
    <property type="match status" value="1"/>
</dbReference>
<evidence type="ECO:0000259" key="6">
    <source>
        <dbReference type="PROSITE" id="PS50103"/>
    </source>
</evidence>
<dbReference type="SUPFAM" id="SSF47592">
    <property type="entry name" value="SWIB/MDM2 domain"/>
    <property type="match status" value="1"/>
</dbReference>
<feature type="compositionally biased region" description="Basic and acidic residues" evidence="5">
    <location>
        <begin position="1120"/>
        <end position="1129"/>
    </location>
</feature>
<dbReference type="CDD" id="cd15568">
    <property type="entry name" value="PHD5_NSD"/>
    <property type="match status" value="1"/>
</dbReference>
<protein>
    <submittedName>
        <fullName evidence="10">Uncharacterized protein</fullName>
    </submittedName>
</protein>
<dbReference type="Pfam" id="PF02213">
    <property type="entry name" value="GYF"/>
    <property type="match status" value="1"/>
</dbReference>
<feature type="zinc finger region" description="C3H1-type" evidence="4">
    <location>
        <begin position="1845"/>
        <end position="1870"/>
    </location>
</feature>
<evidence type="ECO:0000313" key="11">
    <source>
        <dbReference type="Proteomes" id="UP000428333"/>
    </source>
</evidence>
<dbReference type="PROSITE" id="PS51360">
    <property type="entry name" value="PLUS3"/>
    <property type="match status" value="1"/>
</dbReference>
<feature type="compositionally biased region" description="Polar residues" evidence="5">
    <location>
        <begin position="1533"/>
        <end position="1546"/>
    </location>
</feature>
<dbReference type="SUPFAM" id="SSF57903">
    <property type="entry name" value="FYVE/PHD zinc finger"/>
    <property type="match status" value="1"/>
</dbReference>
<dbReference type="OrthoDB" id="6415790at2759"/>
<evidence type="ECO:0000256" key="3">
    <source>
        <dbReference type="ARBA" id="ARBA00022833"/>
    </source>
</evidence>
<dbReference type="FunFam" id="3.90.70.200:FF:000002">
    <property type="entry name" value="Zinc finger CCCH domain-containing protein 19"/>
    <property type="match status" value="1"/>
</dbReference>
<feature type="compositionally biased region" description="Polar residues" evidence="5">
    <location>
        <begin position="391"/>
        <end position="406"/>
    </location>
</feature>
<feature type="region of interest" description="Disordered" evidence="5">
    <location>
        <begin position="656"/>
        <end position="708"/>
    </location>
</feature>
<dbReference type="Pfam" id="PF25980">
    <property type="entry name" value="NERD_plant"/>
    <property type="match status" value="1"/>
</dbReference>
<dbReference type="SUPFAM" id="SSF55277">
    <property type="entry name" value="GYF domain"/>
    <property type="match status" value="1"/>
</dbReference>
<dbReference type="InterPro" id="IPR058668">
    <property type="entry name" value="NERD_dom"/>
</dbReference>
<feature type="non-terminal residue" evidence="10">
    <location>
        <position position="1"/>
    </location>
</feature>
<feature type="compositionally biased region" description="Basic and acidic residues" evidence="5">
    <location>
        <begin position="360"/>
        <end position="369"/>
    </location>
</feature>
<dbReference type="Pfam" id="PF02201">
    <property type="entry name" value="SWIB"/>
    <property type="match status" value="1"/>
</dbReference>
<dbReference type="EMBL" id="QEFC01003700">
    <property type="protein sequence ID" value="KAE9447258.1"/>
    <property type="molecule type" value="Genomic_DNA"/>
</dbReference>
<dbReference type="GO" id="GO:0003677">
    <property type="term" value="F:DNA binding"/>
    <property type="evidence" value="ECO:0007669"/>
    <property type="project" value="InterPro"/>
</dbReference>
<feature type="region of interest" description="Disordered" evidence="5">
    <location>
        <begin position="1"/>
        <end position="26"/>
    </location>
</feature>
<dbReference type="Gene3D" id="1.10.245.10">
    <property type="entry name" value="SWIB/MDM2 domain"/>
    <property type="match status" value="1"/>
</dbReference>
<feature type="compositionally biased region" description="Acidic residues" evidence="5">
    <location>
        <begin position="407"/>
        <end position="440"/>
    </location>
</feature>
<feature type="compositionally biased region" description="Basic residues" evidence="5">
    <location>
        <begin position="688"/>
        <end position="701"/>
    </location>
</feature>
<feature type="domain" description="GYF" evidence="7">
    <location>
        <begin position="1282"/>
        <end position="1336"/>
    </location>
</feature>
<feature type="region of interest" description="Disordered" evidence="5">
    <location>
        <begin position="1342"/>
        <end position="1468"/>
    </location>
</feature>
<dbReference type="PANTHER" id="PTHR46695:SF5">
    <property type="entry name" value="RNA POLYMERASE-ASSOCIATED PROTEIN RTF1 HOMOLOG"/>
    <property type="match status" value="1"/>
</dbReference>
<comment type="caution">
    <text evidence="10">The sequence shown here is derived from an EMBL/GenBank/DDBJ whole genome shotgun (WGS) entry which is preliminary data.</text>
</comment>
<dbReference type="InterPro" id="IPR036885">
    <property type="entry name" value="SWIB_MDM2_dom_sf"/>
</dbReference>
<feature type="region of interest" description="Disordered" evidence="5">
    <location>
        <begin position="1120"/>
        <end position="1196"/>
    </location>
</feature>
<dbReference type="InterPro" id="IPR013083">
    <property type="entry name" value="Znf_RING/FYVE/PHD"/>
</dbReference>
<dbReference type="InterPro" id="IPR003121">
    <property type="entry name" value="SWIB_MDM2_domain"/>
</dbReference>
<evidence type="ECO:0000259" key="7">
    <source>
        <dbReference type="PROSITE" id="PS50829"/>
    </source>
</evidence>
<evidence type="ECO:0000259" key="9">
    <source>
        <dbReference type="PROSITE" id="PS51925"/>
    </source>
</evidence>
<feature type="compositionally biased region" description="Polar residues" evidence="5">
    <location>
        <begin position="1746"/>
        <end position="1759"/>
    </location>
</feature>
<dbReference type="Gene3D" id="3.30.1490.40">
    <property type="match status" value="1"/>
</dbReference>
<dbReference type="SMART" id="SM00444">
    <property type="entry name" value="GYF"/>
    <property type="match status" value="1"/>
</dbReference>
<dbReference type="SMART" id="SM00719">
    <property type="entry name" value="Plus3"/>
    <property type="match status" value="1"/>
</dbReference>
<dbReference type="Gene3D" id="3.90.70.200">
    <property type="entry name" value="Plus-3 domain"/>
    <property type="match status" value="1"/>
</dbReference>
<dbReference type="GO" id="GO:0008270">
    <property type="term" value="F:zinc ion binding"/>
    <property type="evidence" value="ECO:0007669"/>
    <property type="project" value="UniProtKB-KW"/>
</dbReference>
<accession>A0A6A4KWX7</accession>
<feature type="compositionally biased region" description="Basic residues" evidence="5">
    <location>
        <begin position="840"/>
        <end position="850"/>
    </location>
</feature>
<feature type="compositionally biased region" description="Polar residues" evidence="5">
    <location>
        <begin position="1768"/>
        <end position="1777"/>
    </location>
</feature>
<evidence type="ECO:0000256" key="2">
    <source>
        <dbReference type="ARBA" id="ARBA00022771"/>
    </source>
</evidence>
<dbReference type="SUPFAM" id="SSF159042">
    <property type="entry name" value="Plus3-like"/>
    <property type="match status" value="1"/>
</dbReference>
<dbReference type="PROSITE" id="PS50103">
    <property type="entry name" value="ZF_C3H1"/>
    <property type="match status" value="1"/>
</dbReference>
<feature type="region of interest" description="Disordered" evidence="5">
    <location>
        <begin position="825"/>
        <end position="855"/>
    </location>
</feature>
<dbReference type="Proteomes" id="UP000428333">
    <property type="component" value="Linkage Group LG13"/>
</dbReference>
<feature type="compositionally biased region" description="Polar residues" evidence="5">
    <location>
        <begin position="1349"/>
        <end position="1368"/>
    </location>
</feature>
<dbReference type="Pfam" id="PF03126">
    <property type="entry name" value="Plus-3"/>
    <property type="match status" value="1"/>
</dbReference>
<reference evidence="10 11" key="1">
    <citation type="journal article" date="2019" name="Genome Biol. Evol.">
        <title>The Rhododendron genome and chromosomal organization provide insight into shared whole-genome duplications across the heath family (Ericaceae).</title>
        <authorList>
            <person name="Soza V.L."/>
            <person name="Lindsley D."/>
            <person name="Waalkes A."/>
            <person name="Ramage E."/>
            <person name="Patwardhan R.P."/>
            <person name="Burton J.N."/>
            <person name="Adey A."/>
            <person name="Kumar A."/>
            <person name="Qiu R."/>
            <person name="Shendure J."/>
            <person name="Hall B."/>
        </authorList>
    </citation>
    <scope>NUCLEOTIDE SEQUENCE [LARGE SCALE GENOMIC DNA]</scope>
    <source>
        <strain evidence="10">RSF 1966-606</strain>
    </source>
</reference>
<keyword evidence="3 4" id="KW-0862">Zinc</keyword>
<feature type="region of interest" description="Disordered" evidence="5">
    <location>
        <begin position="1533"/>
        <end position="1572"/>
    </location>
</feature>
<dbReference type="PROSITE" id="PS50829">
    <property type="entry name" value="GYF"/>
    <property type="match status" value="1"/>
</dbReference>
<feature type="compositionally biased region" description="Polar residues" evidence="5">
    <location>
        <begin position="1173"/>
        <end position="1196"/>
    </location>
</feature>
<dbReference type="CDD" id="cd10567">
    <property type="entry name" value="SWIB-MDM2_like"/>
    <property type="match status" value="1"/>
</dbReference>
<proteinExistence type="predicted"/>
<feature type="compositionally biased region" description="Polar residues" evidence="5">
    <location>
        <begin position="1784"/>
        <end position="1796"/>
    </location>
</feature>
<evidence type="ECO:0000256" key="5">
    <source>
        <dbReference type="SAM" id="MobiDB-lite"/>
    </source>
</evidence>
<feature type="compositionally biased region" description="Acidic residues" evidence="5">
    <location>
        <begin position="374"/>
        <end position="388"/>
    </location>
</feature>
<keyword evidence="1 4" id="KW-0479">Metal-binding</keyword>
<dbReference type="SMART" id="SM00151">
    <property type="entry name" value="SWIB"/>
    <property type="match status" value="1"/>
</dbReference>
<sequence>MEDDEEPKNVPDSSPSPQRDIGLTVQDKPLHTVEVDDGDAVTNTEQCESVPALGDSQLLVSSSSIDAQNDDAAAAEKHYSPLVVVSASPLEETGTSDAAVSDSGFGDDKEVEVGVEETEIPTDCNLRLDGEVVEAEVEVSTSRGEWESKCEVEGVDELQLGGVNCPNANEVAAGEIPPVGSGMDWENENLVETKFVGEVESSVGAFVSELDDSQVVGVEGGVSKSEPGLDDVKSTNVDGVEVGAGEILRGGSEMELGNEVEMKGLGGGVGEFVSEFEDSQLLGVEGGVSKCEPGLDESELADVKSPIAGEVVVDGSLQGGNEMELENEVEMKELGGGVGEFVSELDDSQVLGVGLAVAAKEDEDKEAVMKGESGLEDTEMEKELEAEVTNEGRSTSVPLLDNSQSVDAEDNEDNEGAEAEDEAPMVDTEMETETEVGETPEADKGASGGGKRKRGKVTKVPAKPPPRKKVIGEDVCFICFDGGDMVLCDRSLVLGFRGCPKAYHPSCVNRDEAFFRAKGRWNCGSLSDNVAYAILISWNLLFDLSYLWISGWHLCSHCGKNAHYMCYTCTFSLCKACIKESVFFCVRANKGFCETCMKTVMLIENNERAGEEDRVNFDDKSSWEYLFKDYWEDLKAKLSLSADELAEAKNPWKGSDVLAGKQESPEEVFDATKDQGSGSESSENMVTRRAKRRKAKKKSKSLTKEEDSPSSRVVIDAVGASIPSNTEWASKELLEFVMHMKDGDNSVLSQFDVQALLLEYIKRNKLRDPRKKSQIICDSRLENLFGKARVGHFEMLKLLESHFLVKEDSQPDDVQGSVVDNVVNHMEADGTADAPTKGSKDRRRKMRRKGDLRGPQSNLGDYAAIDIHNISLIYLRRKLVEDLLEDIEKFHDKVFGTFVRIRISGSNQNQDMYRLVQVVGTRKGAEPYKVGKKTTDLVLEILNLNKTEVVSIDTISNQEFTEDECKRLRQSIKCGLIERLTVGDILDKSMEIQAARVNDCLGDGDYEERVFLSGFCYKVRCMILFVKMQWLETETVRLSHLRDRASDMGRKKEYPFLLVYEALMHFICNWVIGSSMDSAVGVDRIANLNLLTFTLRECVEKLQLLKTPEERMRRLEEVPKIHADPKMDPSYESEEEDTEMEDNKQENFSRPQGSGFNRIGREPISPRRGNFSPVDSGSSTRTSSGKNWETNRNISNKDFPIKSEEATAVDEIKNENVWNQGRDREANMDKVHLGTNSETIGRDSRSFARSESFSGAAASETLQPSLAAAGVAETATKINESEKIWHYQDPAGKIQGPFSLVQLRKWNSNGYFPVDLRIWRTTEKQDDSLLLKDALAGRFFQKKELPPMDNNSTVPPQTVQSPHLSSTPAGMPYGASLHHRKEGGVRSRLEPSSSSGWATPSVEVPKGSADRLGSDYRRNDSTNLPSPTPMSSTPRWTGGPTHSPSVATSVSSGQFTQSGSKEHAAMESLGVSTPLSVLSSGRESIRGSENDSSSSLLVPRSEQQGIYVGTTTALPASQTILTSESHGIQPSVETQQWGAGSVQTQEMGAAPHQNAGTETTQTWGGAAAQNSEPNPSLPAYGQWGGVPSTIQNPTGNFSTQVFPAFPQPDPWRPPVVTNNQPNIQPAAPPNVPWGMGVAQNNAFPPVQNNVNTVWVPMPGNPNMGWVGPAPGATNMNWGAPVQGTINPGWVATTGNPGAMVQGIPPGNVNPGWAPQTVNPGSGIPQVGNPGSGIQPANGNPGWVAPTGNTGYNVQGQAPGNVNPVWGTPNGNPGTATVQGPAAPGNSNPGWGSSAPGNSGMRGDDKQHNRNNSFSGQRDRGGFGGGERWNNTRQSSFGSGSGGGLKGPNTVCPYHKHGHCKKGTYCDMLHT</sequence>
<dbReference type="InterPro" id="IPR019835">
    <property type="entry name" value="SWIB_domain"/>
</dbReference>
<organism evidence="10 11">
    <name type="scientific">Rhododendron williamsianum</name>
    <dbReference type="NCBI Taxonomy" id="262921"/>
    <lineage>
        <taxon>Eukaryota</taxon>
        <taxon>Viridiplantae</taxon>
        <taxon>Streptophyta</taxon>
        <taxon>Embryophyta</taxon>
        <taxon>Tracheophyta</taxon>
        <taxon>Spermatophyta</taxon>
        <taxon>Magnoliopsida</taxon>
        <taxon>eudicotyledons</taxon>
        <taxon>Gunneridae</taxon>
        <taxon>Pentapetalae</taxon>
        <taxon>asterids</taxon>
        <taxon>Ericales</taxon>
        <taxon>Ericaceae</taxon>
        <taxon>Ericoideae</taxon>
        <taxon>Rhodoreae</taxon>
        <taxon>Rhododendron</taxon>
    </lineage>
</organism>
<dbReference type="InterPro" id="IPR003169">
    <property type="entry name" value="GYF"/>
</dbReference>